<proteinExistence type="inferred from homology"/>
<dbReference type="GO" id="GO:0043527">
    <property type="term" value="C:tRNA methyltransferase complex"/>
    <property type="evidence" value="ECO:0007669"/>
    <property type="project" value="TreeGrafter"/>
</dbReference>
<dbReference type="CDD" id="cd02440">
    <property type="entry name" value="AdoMet_MTases"/>
    <property type="match status" value="1"/>
</dbReference>
<evidence type="ECO:0000313" key="9">
    <source>
        <dbReference type="Proteomes" id="UP000253744"/>
    </source>
</evidence>
<feature type="binding site" evidence="7">
    <location>
        <position position="105"/>
    </location>
    <ligand>
        <name>S-adenosyl-L-methionine</name>
        <dbReference type="ChEBI" id="CHEBI:59789"/>
    </ligand>
</feature>
<dbReference type="AlphaFoldDB" id="A0A345IGF7"/>
<dbReference type="InterPro" id="IPR055361">
    <property type="entry name" value="tRNA_methyltr_TrmB_bact"/>
</dbReference>
<keyword evidence="4 7" id="KW-0808">Transferase</keyword>
<keyword evidence="6 7" id="KW-0819">tRNA processing</keyword>
<comment type="function">
    <text evidence="2 7">Catalyzes the formation of N(7)-methylguanine at position 46 (m7G46) in tRNA.</text>
</comment>
<feature type="binding site" evidence="7">
    <location>
        <position position="29"/>
    </location>
    <ligand>
        <name>S-adenosyl-L-methionine</name>
        <dbReference type="ChEBI" id="CHEBI:59789"/>
    </ligand>
</feature>
<feature type="binding site" evidence="7">
    <location>
        <position position="141"/>
    </location>
    <ligand>
        <name>substrate</name>
    </ligand>
</feature>
<evidence type="ECO:0000256" key="5">
    <source>
        <dbReference type="ARBA" id="ARBA00022691"/>
    </source>
</evidence>
<dbReference type="Proteomes" id="UP000253744">
    <property type="component" value="Chromosome"/>
</dbReference>
<keyword evidence="5 7" id="KW-0949">S-adenosyl-L-methionine</keyword>
<keyword evidence="3 7" id="KW-0489">Methyltransferase</keyword>
<dbReference type="KEGG" id="dwu:DVJ83_05930"/>
<organism evidence="8 9">
    <name type="scientific">Deinococcus wulumuqiensis</name>
    <dbReference type="NCBI Taxonomy" id="980427"/>
    <lineage>
        <taxon>Bacteria</taxon>
        <taxon>Thermotogati</taxon>
        <taxon>Deinococcota</taxon>
        <taxon>Deinococci</taxon>
        <taxon>Deinococcales</taxon>
        <taxon>Deinococcaceae</taxon>
        <taxon>Deinococcus</taxon>
    </lineage>
</organism>
<dbReference type="Gene3D" id="3.40.50.150">
    <property type="entry name" value="Vaccinia Virus protein VP39"/>
    <property type="match status" value="1"/>
</dbReference>
<dbReference type="EC" id="2.1.1.33" evidence="7"/>
<dbReference type="SUPFAM" id="SSF53335">
    <property type="entry name" value="S-adenosyl-L-methionine-dependent methyltransferases"/>
    <property type="match status" value="1"/>
</dbReference>
<dbReference type="RefSeq" id="WP_114671738.1">
    <property type="nucleotide sequence ID" value="NZ_CP031158.1"/>
</dbReference>
<evidence type="ECO:0000256" key="6">
    <source>
        <dbReference type="ARBA" id="ARBA00022694"/>
    </source>
</evidence>
<dbReference type="PROSITE" id="PS51625">
    <property type="entry name" value="SAM_MT_TRMB"/>
    <property type="match status" value="1"/>
</dbReference>
<dbReference type="UniPathway" id="UPA00989"/>
<dbReference type="PANTHER" id="PTHR23417:SF14">
    <property type="entry name" value="PENTACOTRIPEPTIDE-REPEAT REGION OF PRORP DOMAIN-CONTAINING PROTEIN"/>
    <property type="match status" value="1"/>
</dbReference>
<dbReference type="STRING" id="1288484.GCA_000348665_00652"/>
<name>A0A345IGF7_9DEIO</name>
<protein>
    <recommendedName>
        <fullName evidence="7">tRNA (guanine-N(7)-)-methyltransferase</fullName>
        <ecNumber evidence="7">2.1.1.33</ecNumber>
    </recommendedName>
    <alternativeName>
        <fullName evidence="7">tRNA (guanine(46)-N(7))-methyltransferase</fullName>
    </alternativeName>
    <alternativeName>
        <fullName evidence="7">tRNA(m7G46)-methyltransferase</fullName>
    </alternativeName>
</protein>
<evidence type="ECO:0000256" key="2">
    <source>
        <dbReference type="ARBA" id="ARBA00003015"/>
    </source>
</evidence>
<comment type="pathway">
    <text evidence="7">tRNA modification; N(7)-methylguanine-tRNA biosynthesis.</text>
</comment>
<evidence type="ECO:0000256" key="1">
    <source>
        <dbReference type="ARBA" id="ARBA00000142"/>
    </source>
</evidence>
<accession>A0A345IGF7</accession>
<evidence type="ECO:0000256" key="3">
    <source>
        <dbReference type="ARBA" id="ARBA00022603"/>
    </source>
</evidence>
<dbReference type="EMBL" id="CP031158">
    <property type="protein sequence ID" value="AXG98779.1"/>
    <property type="molecule type" value="Genomic_DNA"/>
</dbReference>
<reference evidence="8 9" key="1">
    <citation type="submission" date="2018-07" db="EMBL/GenBank/DDBJ databases">
        <title>Complete Genome and Methylome Analysis of Deinococcus wulumuqiensis NEB 479.</title>
        <authorList>
            <person name="Fomenkov A."/>
            <person name="Luyten Y."/>
            <person name="Vincze T."/>
            <person name="Anton B.P."/>
            <person name="Clark T."/>
            <person name="Roberts R.J."/>
            <person name="Morgan R.D."/>
        </authorList>
    </citation>
    <scope>NUCLEOTIDE SEQUENCE [LARGE SCALE GENOMIC DNA]</scope>
    <source>
        <strain evidence="8 9">NEB 479</strain>
    </source>
</reference>
<evidence type="ECO:0000256" key="4">
    <source>
        <dbReference type="ARBA" id="ARBA00022679"/>
    </source>
</evidence>
<dbReference type="PANTHER" id="PTHR23417">
    <property type="entry name" value="3-DEOXY-D-MANNO-OCTULOSONIC-ACID TRANSFERASE/TRNA GUANINE-N 7 - -METHYLTRANSFERASE"/>
    <property type="match status" value="1"/>
</dbReference>
<dbReference type="Pfam" id="PF02390">
    <property type="entry name" value="Methyltransf_4"/>
    <property type="match status" value="1"/>
</dbReference>
<dbReference type="HAMAP" id="MF_01057">
    <property type="entry name" value="tRNA_methyltr_TrmB"/>
    <property type="match status" value="1"/>
</dbReference>
<comment type="caution">
    <text evidence="7">Lacks conserved residue(s) required for the propagation of feature annotation.</text>
</comment>
<evidence type="ECO:0000313" key="8">
    <source>
        <dbReference type="EMBL" id="AXG98779.1"/>
    </source>
</evidence>
<feature type="binding site" evidence="7">
    <location>
        <position position="55"/>
    </location>
    <ligand>
        <name>S-adenosyl-L-methionine</name>
        <dbReference type="ChEBI" id="CHEBI:59789"/>
    </ligand>
</feature>
<dbReference type="InterPro" id="IPR029063">
    <property type="entry name" value="SAM-dependent_MTases_sf"/>
</dbReference>
<evidence type="ECO:0000256" key="7">
    <source>
        <dbReference type="HAMAP-Rule" id="MF_01057"/>
    </source>
</evidence>
<feature type="binding site" evidence="7">
    <location>
        <position position="109"/>
    </location>
    <ligand>
        <name>substrate</name>
    </ligand>
</feature>
<dbReference type="GO" id="GO:0008176">
    <property type="term" value="F:tRNA (guanine(46)-N7)-methyltransferase activity"/>
    <property type="evidence" value="ECO:0007669"/>
    <property type="project" value="UniProtKB-UniRule"/>
</dbReference>
<sequence length="327" mass="35594">MIFRLGDFHFPDDPARLYPDTPDRPWVLEVGFGDGRFWPHYARTFPEPPNYLGVEISGVSLLKAHRRLKDAGLKNAVLTKLPAEVLVAGVIPHGSLDAIVVNFPDPWPKAGHEEHRLLRVPFFQVAASRLKPGGAVLLTTDHDEYFEFACAQAEASGVMRVERAGPPPAALETKYALKWRDLGLGAQHARFVPTRHDPVPNGAISGGTLAPYSEEDPTVPHAVLTLPADFSPQAFDKQTARGGTWTVVLLDLYATLRRGGWVALAHVVEGDLTQEVLVGITEREDGTHLVRLAKFGGPIITPGVKAAVGAVTQWLEGQGAVVKHRGY</sequence>
<dbReference type="InterPro" id="IPR003358">
    <property type="entry name" value="tRNA_(Gua-N-7)_MeTrfase_Trmb"/>
</dbReference>
<comment type="similarity">
    <text evidence="7">Belongs to the class I-like SAM-binding methyltransferase superfamily. TrmB family.</text>
</comment>
<comment type="catalytic activity">
    <reaction evidence="1 7">
        <text>guanosine(46) in tRNA + S-adenosyl-L-methionine = N(7)-methylguanosine(46) in tRNA + S-adenosyl-L-homocysteine</text>
        <dbReference type="Rhea" id="RHEA:42708"/>
        <dbReference type="Rhea" id="RHEA-COMP:10188"/>
        <dbReference type="Rhea" id="RHEA-COMP:10189"/>
        <dbReference type="ChEBI" id="CHEBI:57856"/>
        <dbReference type="ChEBI" id="CHEBI:59789"/>
        <dbReference type="ChEBI" id="CHEBI:74269"/>
        <dbReference type="ChEBI" id="CHEBI:74480"/>
        <dbReference type="EC" id="2.1.1.33"/>
    </reaction>
</comment>
<gene>
    <name evidence="7" type="primary">trmB</name>
    <name evidence="8" type="ORF">DVJ83_05930</name>
</gene>